<dbReference type="AlphaFoldDB" id="A0A8T0UUE1"/>
<evidence type="ECO:0000313" key="2">
    <source>
        <dbReference type="Proteomes" id="UP000823388"/>
    </source>
</evidence>
<proteinExistence type="predicted"/>
<sequence length="193" mass="20519">MAAILRIFANSPHQKNYPLKGDIWAIWVGPLEKLILSLPHPRRHLAHPPAPLPAPTYAAASLPQIRLPSALLPAGGLDRTSISCPWMVAATISSPRSPCHPPAWSPWTSTHRRRRPGSSLICKTTTPTSRATARKALATAGALVSVSLAHSALWECRTNVPEEGGLAGSRCTTRPPTELRAGFVGLMEGGGAV</sequence>
<dbReference type="Proteomes" id="UP000823388">
    <property type="component" value="Chromosome 3K"/>
</dbReference>
<evidence type="ECO:0000313" key="1">
    <source>
        <dbReference type="EMBL" id="KAG2624786.1"/>
    </source>
</evidence>
<name>A0A8T0UUE1_PANVG</name>
<protein>
    <submittedName>
        <fullName evidence="1">Uncharacterized protein</fullName>
    </submittedName>
</protein>
<dbReference type="EMBL" id="CM029041">
    <property type="protein sequence ID" value="KAG2624786.1"/>
    <property type="molecule type" value="Genomic_DNA"/>
</dbReference>
<keyword evidence="2" id="KW-1185">Reference proteome</keyword>
<comment type="caution">
    <text evidence="1">The sequence shown here is derived from an EMBL/GenBank/DDBJ whole genome shotgun (WGS) entry which is preliminary data.</text>
</comment>
<reference evidence="1" key="1">
    <citation type="submission" date="2020-05" db="EMBL/GenBank/DDBJ databases">
        <title>WGS assembly of Panicum virgatum.</title>
        <authorList>
            <person name="Lovell J.T."/>
            <person name="Jenkins J."/>
            <person name="Shu S."/>
            <person name="Juenger T.E."/>
            <person name="Schmutz J."/>
        </authorList>
    </citation>
    <scope>NUCLEOTIDE SEQUENCE</scope>
    <source>
        <strain evidence="1">AP13</strain>
    </source>
</reference>
<gene>
    <name evidence="1" type="ORF">PVAP13_3KG174727</name>
</gene>
<accession>A0A8T0UUE1</accession>
<organism evidence="1 2">
    <name type="scientific">Panicum virgatum</name>
    <name type="common">Blackwell switchgrass</name>
    <dbReference type="NCBI Taxonomy" id="38727"/>
    <lineage>
        <taxon>Eukaryota</taxon>
        <taxon>Viridiplantae</taxon>
        <taxon>Streptophyta</taxon>
        <taxon>Embryophyta</taxon>
        <taxon>Tracheophyta</taxon>
        <taxon>Spermatophyta</taxon>
        <taxon>Magnoliopsida</taxon>
        <taxon>Liliopsida</taxon>
        <taxon>Poales</taxon>
        <taxon>Poaceae</taxon>
        <taxon>PACMAD clade</taxon>
        <taxon>Panicoideae</taxon>
        <taxon>Panicodae</taxon>
        <taxon>Paniceae</taxon>
        <taxon>Panicinae</taxon>
        <taxon>Panicum</taxon>
        <taxon>Panicum sect. Hiantes</taxon>
    </lineage>
</organism>